<name>A0ABR1AQS4_POLSC</name>
<proteinExistence type="predicted"/>
<sequence length="134" mass="15059">MLRASDRETNATKQRKRKFGKGKEVVDNRSWSKLTIATADKWITRSTVEEPVPLGRTTGRELRFSRGFQTKDGNKSKAQLIFLSGVINEFVNKQLTINKEWAPPPGGLKLKSEVAEEVDKLPGSRQIHGNALIK</sequence>
<organism evidence="2 3">
    <name type="scientific">Polyplax serrata</name>
    <name type="common">Common mouse louse</name>
    <dbReference type="NCBI Taxonomy" id="468196"/>
    <lineage>
        <taxon>Eukaryota</taxon>
        <taxon>Metazoa</taxon>
        <taxon>Ecdysozoa</taxon>
        <taxon>Arthropoda</taxon>
        <taxon>Hexapoda</taxon>
        <taxon>Insecta</taxon>
        <taxon>Pterygota</taxon>
        <taxon>Neoptera</taxon>
        <taxon>Paraneoptera</taxon>
        <taxon>Psocodea</taxon>
        <taxon>Troctomorpha</taxon>
        <taxon>Phthiraptera</taxon>
        <taxon>Anoplura</taxon>
        <taxon>Polyplacidae</taxon>
        <taxon>Polyplax</taxon>
    </lineage>
</organism>
<reference evidence="2 3" key="1">
    <citation type="submission" date="2023-09" db="EMBL/GenBank/DDBJ databases">
        <title>Genomes of two closely related lineages of the louse Polyplax serrata with different host specificities.</title>
        <authorList>
            <person name="Martinu J."/>
            <person name="Tarabai H."/>
            <person name="Stefka J."/>
            <person name="Hypsa V."/>
        </authorList>
    </citation>
    <scope>NUCLEOTIDE SEQUENCE [LARGE SCALE GENOMIC DNA]</scope>
    <source>
        <strain evidence="2">98ZLc_SE</strain>
    </source>
</reference>
<protein>
    <submittedName>
        <fullName evidence="2">Uncharacterized protein</fullName>
    </submittedName>
</protein>
<feature type="compositionally biased region" description="Basic and acidic residues" evidence="1">
    <location>
        <begin position="1"/>
        <end position="10"/>
    </location>
</feature>
<comment type="caution">
    <text evidence="2">The sequence shown here is derived from an EMBL/GenBank/DDBJ whole genome shotgun (WGS) entry which is preliminary data.</text>
</comment>
<dbReference type="EMBL" id="JAWJWF010000046">
    <property type="protein sequence ID" value="KAK6624602.1"/>
    <property type="molecule type" value="Genomic_DNA"/>
</dbReference>
<evidence type="ECO:0000313" key="3">
    <source>
        <dbReference type="Proteomes" id="UP001359485"/>
    </source>
</evidence>
<keyword evidence="3" id="KW-1185">Reference proteome</keyword>
<gene>
    <name evidence="2" type="ORF">RUM44_011461</name>
</gene>
<evidence type="ECO:0000313" key="2">
    <source>
        <dbReference type="EMBL" id="KAK6624602.1"/>
    </source>
</evidence>
<evidence type="ECO:0000256" key="1">
    <source>
        <dbReference type="SAM" id="MobiDB-lite"/>
    </source>
</evidence>
<dbReference type="Proteomes" id="UP001359485">
    <property type="component" value="Unassembled WGS sequence"/>
</dbReference>
<accession>A0ABR1AQS4</accession>
<feature type="region of interest" description="Disordered" evidence="1">
    <location>
        <begin position="1"/>
        <end position="24"/>
    </location>
</feature>